<protein>
    <submittedName>
        <fullName evidence="1">Anthrone oxygenase family protein</fullName>
    </submittedName>
</protein>
<accession>A0ACD5BDU0</accession>
<evidence type="ECO:0000313" key="1">
    <source>
        <dbReference type="EMBL" id="WYW17438.1"/>
    </source>
</evidence>
<gene>
    <name evidence="1" type="ORF">LCL61_17970</name>
</gene>
<dbReference type="EMBL" id="CP150484">
    <property type="protein sequence ID" value="WYW17438.1"/>
    <property type="molecule type" value="Genomic_DNA"/>
</dbReference>
<dbReference type="Proteomes" id="UP001456344">
    <property type="component" value="Chromosome"/>
</dbReference>
<organism evidence="1 2">
    <name type="scientific">Amycolatopsis coloradensis</name>
    <dbReference type="NCBI Taxonomy" id="76021"/>
    <lineage>
        <taxon>Bacteria</taxon>
        <taxon>Bacillati</taxon>
        <taxon>Actinomycetota</taxon>
        <taxon>Actinomycetes</taxon>
        <taxon>Pseudonocardiales</taxon>
        <taxon>Pseudonocardiaceae</taxon>
        <taxon>Amycolatopsis</taxon>
    </lineage>
</organism>
<keyword evidence="2" id="KW-1185">Reference proteome</keyword>
<evidence type="ECO:0000313" key="2">
    <source>
        <dbReference type="Proteomes" id="UP001456344"/>
    </source>
</evidence>
<name>A0ACD5BDU0_9PSEU</name>
<sequence length="170" mass="18649">MRNDGISLAVSGAYVWIAMVAFGGIAVETVVIYPNVFHDAPASLAKAMEFFVVTGPADLFPPMGAVTVLAAAATLLSLRRAREARWWITGSLGTLLVGEFLFSVLYFWPRNDLMFEEGIAEHSVEFLRRTALEFEVGHWFRLAFSAVTATLAFIGFLRYHRARALSGGSA</sequence>
<reference evidence="1" key="1">
    <citation type="submission" date="2023-10" db="EMBL/GenBank/DDBJ databases">
        <title>Whole genome sequencing of actinobacterial strain Amycolatopsis sp. (BCA-696) identifies the underlying plant growth-promoting genes.</title>
        <authorList>
            <person name="Gandham P."/>
            <person name="Vadla N."/>
            <person name="Saji A."/>
            <person name="Srinivas V."/>
            <person name="Ruperao P."/>
            <person name="Selvanayagam S."/>
            <person name="Saxena R.K."/>
            <person name="Rathore A."/>
            <person name="Gopalakrishnan S."/>
            <person name="Thakur V."/>
        </authorList>
    </citation>
    <scope>NUCLEOTIDE SEQUENCE</scope>
    <source>
        <strain evidence="1">BCA-696</strain>
    </source>
</reference>
<proteinExistence type="predicted"/>